<feature type="transmembrane region" description="Helical" evidence="1">
    <location>
        <begin position="199"/>
        <end position="229"/>
    </location>
</feature>
<feature type="transmembrane region" description="Helical" evidence="1">
    <location>
        <begin position="250"/>
        <end position="272"/>
    </location>
</feature>
<dbReference type="Proteomes" id="UP001608902">
    <property type="component" value="Unassembled WGS sequence"/>
</dbReference>
<proteinExistence type="predicted"/>
<sequence length="397" mass="45364">MVVLIDDRSNNSISVDIFRELPFAITVLDDWIVCADFQNQSLSIIIFCVLAVLSVALIIFTFTVCLTRFACSSCGAKLYQVHPPKTSRFVCLLIVFIACWLMILVSFAAFTYNSVNLDRTRVQSARLIFNEIFNDNLRTSRTERDLTSAKDSTSVVREYIDHSTTSVSPNDQADIVNKKAFEAFEVNTMRETPIYAANLAILITVGILIITFLFVSLITVLTGTFCYAWNYHPLDRSELSHRIGVWTVRLFVALLFLAPLLVLLADVTFAYAQMHYQLCPKTRRNMVIERVEVFLNGIHSSVERRRMANVIETNINGELQQLIKNECLRSARNINIVWMSELVMGIVAAPCSMILMCISKYFLRMKTEYYWDINDHYSTLTEVRDEQRNVVTISSTV</sequence>
<feature type="transmembrane region" description="Helical" evidence="1">
    <location>
        <begin position="89"/>
        <end position="112"/>
    </location>
</feature>
<dbReference type="EMBL" id="JBGFUD010004424">
    <property type="protein sequence ID" value="MFH4979622.1"/>
    <property type="molecule type" value="Genomic_DNA"/>
</dbReference>
<dbReference type="AlphaFoldDB" id="A0ABD6ESG8"/>
<feature type="transmembrane region" description="Helical" evidence="1">
    <location>
        <begin position="342"/>
        <end position="363"/>
    </location>
</feature>
<organism evidence="2 3">
    <name type="scientific">Gnathostoma spinigerum</name>
    <dbReference type="NCBI Taxonomy" id="75299"/>
    <lineage>
        <taxon>Eukaryota</taxon>
        <taxon>Metazoa</taxon>
        <taxon>Ecdysozoa</taxon>
        <taxon>Nematoda</taxon>
        <taxon>Chromadorea</taxon>
        <taxon>Rhabditida</taxon>
        <taxon>Spirurina</taxon>
        <taxon>Gnathostomatomorpha</taxon>
        <taxon>Gnathostomatoidea</taxon>
        <taxon>Gnathostomatidae</taxon>
        <taxon>Gnathostoma</taxon>
    </lineage>
</organism>
<feature type="transmembrane region" description="Helical" evidence="1">
    <location>
        <begin position="44"/>
        <end position="69"/>
    </location>
</feature>
<keyword evidence="1" id="KW-0472">Membrane</keyword>
<keyword evidence="3" id="KW-1185">Reference proteome</keyword>
<evidence type="ECO:0000256" key="1">
    <source>
        <dbReference type="SAM" id="Phobius"/>
    </source>
</evidence>
<keyword evidence="1" id="KW-1133">Transmembrane helix</keyword>
<name>A0ABD6ESG8_9BILA</name>
<protein>
    <submittedName>
        <fullName evidence="2">Uncharacterized protein</fullName>
    </submittedName>
</protein>
<evidence type="ECO:0000313" key="3">
    <source>
        <dbReference type="Proteomes" id="UP001608902"/>
    </source>
</evidence>
<comment type="caution">
    <text evidence="2">The sequence shown here is derived from an EMBL/GenBank/DDBJ whole genome shotgun (WGS) entry which is preliminary data.</text>
</comment>
<reference evidence="2 3" key="1">
    <citation type="submission" date="2024-08" db="EMBL/GenBank/DDBJ databases">
        <title>Gnathostoma spinigerum genome.</title>
        <authorList>
            <person name="Gonzalez-Bertolin B."/>
            <person name="Monzon S."/>
            <person name="Zaballos A."/>
            <person name="Jimenez P."/>
            <person name="Dekumyoy P."/>
            <person name="Varona S."/>
            <person name="Cuesta I."/>
            <person name="Sumanam S."/>
            <person name="Adisakwattana P."/>
            <person name="Gasser R.B."/>
            <person name="Hernandez-Gonzalez A."/>
            <person name="Young N.D."/>
            <person name="Perteguer M.J."/>
        </authorList>
    </citation>
    <scope>NUCLEOTIDE SEQUENCE [LARGE SCALE GENOMIC DNA]</scope>
    <source>
        <strain evidence="2">AL3</strain>
        <tissue evidence="2">Liver</tissue>
    </source>
</reference>
<gene>
    <name evidence="2" type="ORF">AB6A40_006331</name>
</gene>
<evidence type="ECO:0000313" key="2">
    <source>
        <dbReference type="EMBL" id="MFH4979622.1"/>
    </source>
</evidence>
<accession>A0ABD6ESG8</accession>
<keyword evidence="1" id="KW-0812">Transmembrane</keyword>